<evidence type="ECO:0000259" key="1">
    <source>
        <dbReference type="Pfam" id="PF01170"/>
    </source>
</evidence>
<dbReference type="Gene3D" id="3.40.50.150">
    <property type="entry name" value="Vaccinia Virus protein VP39"/>
    <property type="match status" value="1"/>
</dbReference>
<dbReference type="PANTHER" id="PTHR14911">
    <property type="entry name" value="THUMP DOMAIN-CONTAINING"/>
    <property type="match status" value="1"/>
</dbReference>
<comment type="caution">
    <text evidence="2">The sequence shown here is derived from an EMBL/GenBank/DDBJ whole genome shotgun (WGS) entry which is preliminary data.</text>
</comment>
<dbReference type="InterPro" id="IPR029063">
    <property type="entry name" value="SAM-dependent_MTases_sf"/>
</dbReference>
<dbReference type="InterPro" id="IPR000241">
    <property type="entry name" value="RlmKL-like_Mtase"/>
</dbReference>
<dbReference type="Proteomes" id="UP000564033">
    <property type="component" value="Unassembled WGS sequence"/>
</dbReference>
<proteinExistence type="predicted"/>
<reference evidence="2 3" key="1">
    <citation type="journal article" date="2020" name="Biotechnol. Biofuels">
        <title>New insights from the biogas microbiome by comprehensive genome-resolved metagenomics of nearly 1600 species originating from multiple anaerobic digesters.</title>
        <authorList>
            <person name="Campanaro S."/>
            <person name="Treu L."/>
            <person name="Rodriguez-R L.M."/>
            <person name="Kovalovszki A."/>
            <person name="Ziels R.M."/>
            <person name="Maus I."/>
            <person name="Zhu X."/>
            <person name="Kougias P.G."/>
            <person name="Basile A."/>
            <person name="Luo G."/>
            <person name="Schluter A."/>
            <person name="Konstantinidis K.T."/>
            <person name="Angelidaki I."/>
        </authorList>
    </citation>
    <scope>NUCLEOTIDE SEQUENCE [LARGE SCALE GENOMIC DNA]</scope>
    <source>
        <strain evidence="2">AS19jrsBPTG_9</strain>
    </source>
</reference>
<feature type="domain" description="Ribosomal RNA large subunit methyltransferase K/L-like methyltransferase" evidence="1">
    <location>
        <begin position="185"/>
        <end position="228"/>
    </location>
</feature>
<gene>
    <name evidence="2" type="ORF">GX888_01870</name>
</gene>
<dbReference type="GO" id="GO:0030488">
    <property type="term" value="P:tRNA methylation"/>
    <property type="evidence" value="ECO:0007669"/>
    <property type="project" value="TreeGrafter"/>
</dbReference>
<organism evidence="2 3">
    <name type="scientific">Candidatus Dojkabacteria bacterium</name>
    <dbReference type="NCBI Taxonomy" id="2099670"/>
    <lineage>
        <taxon>Bacteria</taxon>
        <taxon>Candidatus Dojkabacteria</taxon>
    </lineage>
</organism>
<protein>
    <recommendedName>
        <fullName evidence="1">Ribosomal RNA large subunit methyltransferase K/L-like methyltransferase domain-containing protein</fullName>
    </recommendedName>
</protein>
<dbReference type="SUPFAM" id="SSF53335">
    <property type="entry name" value="S-adenosyl-L-methionine-dependent methyltransferases"/>
    <property type="match status" value="2"/>
</dbReference>
<dbReference type="EMBL" id="JAAZIL010000047">
    <property type="protein sequence ID" value="NLZ24475.1"/>
    <property type="molecule type" value="Genomic_DNA"/>
</dbReference>
<name>A0A847VDK5_9BACT</name>
<dbReference type="AlphaFoldDB" id="A0A847VDK5"/>
<accession>A0A847VDK5</accession>
<evidence type="ECO:0000313" key="3">
    <source>
        <dbReference type="Proteomes" id="UP000564033"/>
    </source>
</evidence>
<dbReference type="Pfam" id="PF01170">
    <property type="entry name" value="UPF0020"/>
    <property type="match status" value="1"/>
</dbReference>
<sequence length="384" mass="44150">MRYFFESGVFPELSFVELVSVFHSFNISPDCIRRTDEKILLVESNALTINELHKIFLRLGGFVRFGIVIDDLDTFLTPYTKQEKITFAVSSLNSKNVTLKEIQSLSNDIKRNFKKIGISSRFILPKRNVLNAAQITKNNILEEGFELCIFDIKRERYFGNTIAVQDINSFVKRDLDKPFSDYDMGVLPQKLARIMCNLTGLKEGIIWDPFCGSGTILMEASELGFDVLGSDIDIRSIEGSEQNLRWLLGEDTKYNVFYLDIHNVEKKAIRHLKLTGINAVVCEPFMGPPQRRVISMSKAEELLNNVKKIYISLFKVLDQISTSNFKVVLILPEYKTTNGWISLRIKDIVGKKWDILNRQLGEKDLKWKRINSIITRSIFVLSKK</sequence>
<dbReference type="GO" id="GO:0016423">
    <property type="term" value="F:tRNA (guanine) methyltransferase activity"/>
    <property type="evidence" value="ECO:0007669"/>
    <property type="project" value="TreeGrafter"/>
</dbReference>
<evidence type="ECO:0000313" key="2">
    <source>
        <dbReference type="EMBL" id="NLZ24475.1"/>
    </source>
</evidence>
<dbReference type="PANTHER" id="PTHR14911:SF13">
    <property type="entry name" value="TRNA (GUANINE(6)-N2)-METHYLTRANSFERASE THUMP3"/>
    <property type="match status" value="1"/>
</dbReference>